<name>A0A0D2BQE6_9EURO</name>
<evidence type="ECO:0000313" key="7">
    <source>
        <dbReference type="Proteomes" id="UP000053328"/>
    </source>
</evidence>
<dbReference type="EMBL" id="KN847492">
    <property type="protein sequence ID" value="KIW20710.1"/>
    <property type="molecule type" value="Genomic_DNA"/>
</dbReference>
<accession>A0A0D2BQE6</accession>
<keyword evidence="2" id="KW-0238">DNA-binding</keyword>
<keyword evidence="7" id="KW-1185">Reference proteome</keyword>
<evidence type="ECO:0000256" key="3">
    <source>
        <dbReference type="ARBA" id="ARBA00023163"/>
    </source>
</evidence>
<dbReference type="Pfam" id="PF00172">
    <property type="entry name" value="Zn_clus"/>
    <property type="match status" value="1"/>
</dbReference>
<evidence type="ECO:0000256" key="4">
    <source>
        <dbReference type="ARBA" id="ARBA00023242"/>
    </source>
</evidence>
<dbReference type="HOGENOM" id="CLU_019849_1_0_1"/>
<dbReference type="PANTHER" id="PTHR47784:SF9">
    <property type="entry name" value="ZN(II)2CYS6 TRANSCRIPTION FACTOR (EUROFUNG)"/>
    <property type="match status" value="1"/>
</dbReference>
<reference evidence="6 7" key="1">
    <citation type="submission" date="2015-01" db="EMBL/GenBank/DDBJ databases">
        <title>The Genome Sequence of Exophiala spinifera CBS89968.</title>
        <authorList>
            <consortium name="The Broad Institute Genomics Platform"/>
            <person name="Cuomo C."/>
            <person name="de Hoog S."/>
            <person name="Gorbushina A."/>
            <person name="Stielow B."/>
            <person name="Teixiera M."/>
            <person name="Abouelleil A."/>
            <person name="Chapman S.B."/>
            <person name="Priest M."/>
            <person name="Young S.K."/>
            <person name="Wortman J."/>
            <person name="Nusbaum C."/>
            <person name="Birren B."/>
        </authorList>
    </citation>
    <scope>NUCLEOTIDE SEQUENCE [LARGE SCALE GENOMIC DNA]</scope>
    <source>
        <strain evidence="6 7">CBS 89968</strain>
    </source>
</reference>
<dbReference type="VEuPathDB" id="FungiDB:PV08_01287"/>
<evidence type="ECO:0000259" key="5">
    <source>
        <dbReference type="PROSITE" id="PS50048"/>
    </source>
</evidence>
<keyword evidence="1" id="KW-0805">Transcription regulation</keyword>
<dbReference type="RefSeq" id="XP_016240926.1">
    <property type="nucleotide sequence ID" value="XM_016375650.1"/>
</dbReference>
<keyword evidence="3" id="KW-0804">Transcription</keyword>
<dbReference type="AlphaFoldDB" id="A0A0D2BQE6"/>
<dbReference type="PANTHER" id="PTHR47784">
    <property type="entry name" value="STEROL UPTAKE CONTROL PROTEIN 2"/>
    <property type="match status" value="1"/>
</dbReference>
<organism evidence="6 7">
    <name type="scientific">Exophiala spinifera</name>
    <dbReference type="NCBI Taxonomy" id="91928"/>
    <lineage>
        <taxon>Eukaryota</taxon>
        <taxon>Fungi</taxon>
        <taxon>Dikarya</taxon>
        <taxon>Ascomycota</taxon>
        <taxon>Pezizomycotina</taxon>
        <taxon>Eurotiomycetes</taxon>
        <taxon>Chaetothyriomycetidae</taxon>
        <taxon>Chaetothyriales</taxon>
        <taxon>Herpotrichiellaceae</taxon>
        <taxon>Exophiala</taxon>
    </lineage>
</organism>
<dbReference type="OrthoDB" id="416217at2759"/>
<dbReference type="Proteomes" id="UP000053328">
    <property type="component" value="Unassembled WGS sequence"/>
</dbReference>
<dbReference type="InterPro" id="IPR053157">
    <property type="entry name" value="Sterol_Uptake_Regulator"/>
</dbReference>
<dbReference type="PROSITE" id="PS00463">
    <property type="entry name" value="ZN2_CY6_FUNGAL_1"/>
    <property type="match status" value="1"/>
</dbReference>
<evidence type="ECO:0000256" key="1">
    <source>
        <dbReference type="ARBA" id="ARBA00023015"/>
    </source>
</evidence>
<dbReference type="InterPro" id="IPR036864">
    <property type="entry name" value="Zn2-C6_fun-type_DNA-bd_sf"/>
</dbReference>
<dbReference type="GeneID" id="27328370"/>
<dbReference type="Gene3D" id="4.10.240.10">
    <property type="entry name" value="Zn(2)-C6 fungal-type DNA-binding domain"/>
    <property type="match status" value="1"/>
</dbReference>
<dbReference type="PROSITE" id="PS50048">
    <property type="entry name" value="ZN2_CY6_FUNGAL_2"/>
    <property type="match status" value="1"/>
</dbReference>
<dbReference type="STRING" id="91928.A0A0D2BQE6"/>
<keyword evidence="4" id="KW-0539">Nucleus</keyword>
<gene>
    <name evidence="6" type="ORF">PV08_01287</name>
</gene>
<dbReference type="SMART" id="SM00066">
    <property type="entry name" value="GAL4"/>
    <property type="match status" value="1"/>
</dbReference>
<evidence type="ECO:0000313" key="6">
    <source>
        <dbReference type="EMBL" id="KIW20710.1"/>
    </source>
</evidence>
<dbReference type="GO" id="GO:0001228">
    <property type="term" value="F:DNA-binding transcription activator activity, RNA polymerase II-specific"/>
    <property type="evidence" value="ECO:0007669"/>
    <property type="project" value="TreeGrafter"/>
</dbReference>
<dbReference type="GO" id="GO:0008270">
    <property type="term" value="F:zinc ion binding"/>
    <property type="evidence" value="ECO:0007669"/>
    <property type="project" value="InterPro"/>
</dbReference>
<evidence type="ECO:0000256" key="2">
    <source>
        <dbReference type="ARBA" id="ARBA00023125"/>
    </source>
</evidence>
<dbReference type="SUPFAM" id="SSF57701">
    <property type="entry name" value="Zn2/Cys6 DNA-binding domain"/>
    <property type="match status" value="1"/>
</dbReference>
<protein>
    <recommendedName>
        <fullName evidence="5">Zn(2)-C6 fungal-type domain-containing protein</fullName>
    </recommendedName>
</protein>
<sequence length="458" mass="51759">METGLHRGVDDLTNVFVLSSDSGSTQGLFQVPKSLNIDPARQRRAHRKSRAGCDNCKRRRIKCNEELPCGNCTRRKEPCHISRRAASAVLTSSSPTQPVNLETGPSPMGANVNLLHMELFHHFQTSTQHTLVGESEFWAYAIRLSFHFDYVMNAILCVAARHRASLQPGGTMYATAANNHLSRALVRFRHEMARPFPSMHLDAFILTSRLLHYEIWMGDDVKRPQEDVCIMHGRDALTDRLFSYCSSMKQVFLKCVPPAFAQPSVCISHMQHNSPIEFLTAMSEQKNSNLRNQYRNRLLHSPISPELLDLSSIVGTEPAKDTSNKFAEATSALSEHEDGEGEIAEYERPVSGLSLLLSFLPGGHSQSEGEPQNVNSSHVETILPKLASYILLFPVQCYGPFASKVQQSDLRALIVLYHFYRAVRILLPSRVYWWAHHRARASEQILHDWLTRQMSRSK</sequence>
<feature type="domain" description="Zn(2)-C6 fungal-type" evidence="5">
    <location>
        <begin position="52"/>
        <end position="81"/>
    </location>
</feature>
<dbReference type="CDD" id="cd00067">
    <property type="entry name" value="GAL4"/>
    <property type="match status" value="1"/>
</dbReference>
<proteinExistence type="predicted"/>
<dbReference type="GO" id="GO:0003677">
    <property type="term" value="F:DNA binding"/>
    <property type="evidence" value="ECO:0007669"/>
    <property type="project" value="UniProtKB-KW"/>
</dbReference>
<dbReference type="InterPro" id="IPR001138">
    <property type="entry name" value="Zn2Cys6_DnaBD"/>
</dbReference>